<evidence type="ECO:0000313" key="2">
    <source>
        <dbReference type="EMBL" id="JAB55016.1"/>
    </source>
</evidence>
<organism evidence="2">
    <name type="scientific">Corethrella appendiculata</name>
    <dbReference type="NCBI Taxonomy" id="1370023"/>
    <lineage>
        <taxon>Eukaryota</taxon>
        <taxon>Metazoa</taxon>
        <taxon>Ecdysozoa</taxon>
        <taxon>Arthropoda</taxon>
        <taxon>Hexapoda</taxon>
        <taxon>Insecta</taxon>
        <taxon>Pterygota</taxon>
        <taxon>Neoptera</taxon>
        <taxon>Endopterygota</taxon>
        <taxon>Diptera</taxon>
        <taxon>Nematocera</taxon>
        <taxon>Culicoidea</taxon>
        <taxon>Chaoboridae</taxon>
        <taxon>Corethrella</taxon>
    </lineage>
</organism>
<proteinExistence type="evidence at transcript level"/>
<feature type="chain" id="PRO_5004659518" evidence="1">
    <location>
        <begin position="20"/>
        <end position="263"/>
    </location>
</feature>
<dbReference type="Pfam" id="PF11303">
    <property type="entry name" value="DUF3105"/>
    <property type="match status" value="1"/>
</dbReference>
<dbReference type="PANTHER" id="PTHR34179:SF1">
    <property type="entry name" value="TUMOR PROTEIN P53-INDUCIBLE PROTEIN 13"/>
    <property type="match status" value="1"/>
</dbReference>
<dbReference type="AlphaFoldDB" id="U5EP30"/>
<reference evidence="2" key="1">
    <citation type="journal article" date="2014" name="Insect Biochem. Mol. Biol.">
        <title>An insight into the sialome of the frog biting fly, Corethrella appendiculata.</title>
        <authorList>
            <person name="Ribeiro J.M.C."/>
            <person name="Chagas A.C."/>
            <person name="Pham V.M."/>
            <person name="Lounibos L.P."/>
            <person name="Calvo E."/>
        </authorList>
    </citation>
    <scope>NUCLEOTIDE SEQUENCE</scope>
    <source>
        <tissue evidence="2">Salivary glands</tissue>
    </source>
</reference>
<dbReference type="GO" id="GO:0005737">
    <property type="term" value="C:cytoplasm"/>
    <property type="evidence" value="ECO:0007669"/>
    <property type="project" value="TreeGrafter"/>
</dbReference>
<sequence>MFNILIFVITFVFVVRTESTDNETWTGLWFPHSPNKSDKSLQYDEHGRVKMGVVNGNCDDGKTNLTVDFEKNDIDLYKCLHDRRDFKGDYAIEPIIHEYTIPPAYSAMHKCMDKKITYTERLPTFGTHRPLWAKYGEYEYLPPQRWLHNSEHGAVIALYHICANKQQIYEFKTVVKNCLYRHIITPSNLLTKERPFAVITWGRSLEFSVFHPNMVKDFIRNSALRGPEQTPRDGQYDSLLIEHAKIVSTEMDTNLCPPSINHT</sequence>
<accession>U5EP30</accession>
<feature type="signal peptide" evidence="1">
    <location>
        <begin position="1"/>
        <end position="19"/>
    </location>
</feature>
<dbReference type="InterPro" id="IPR021454">
    <property type="entry name" value="DUF3105"/>
</dbReference>
<evidence type="ECO:0000256" key="1">
    <source>
        <dbReference type="SAM" id="SignalP"/>
    </source>
</evidence>
<name>U5EP30_9DIPT</name>
<dbReference type="EMBL" id="GANO01004855">
    <property type="protein sequence ID" value="JAB55016.1"/>
    <property type="molecule type" value="mRNA"/>
</dbReference>
<keyword evidence="1" id="KW-0732">Signal</keyword>
<protein>
    <submittedName>
        <fullName evidence="2">Putative secreted protein</fullName>
    </submittedName>
</protein>
<dbReference type="PANTHER" id="PTHR34179">
    <property type="entry name" value="TUMOR PROTEIN P53-INDUCIBLE PROTEIN 13"/>
    <property type="match status" value="1"/>
</dbReference>